<dbReference type="GO" id="GO:0006979">
    <property type="term" value="P:response to oxidative stress"/>
    <property type="evidence" value="ECO:0007669"/>
    <property type="project" value="InterPro"/>
</dbReference>
<evidence type="ECO:0000256" key="2">
    <source>
        <dbReference type="ARBA" id="ARBA00022525"/>
    </source>
</evidence>
<comment type="subcellular location">
    <subcellularLocation>
        <location evidence="1">Secreted</location>
    </subcellularLocation>
</comment>
<sequence>MVKLTQNDLDFILQQIHISERHAAGENLADMIPEPLLPWGVRTVDGSFNNFLPGSEHFGSADQPMPQLLDPEFRDGEMGTSYLDNTGAGVVDSQPRTISNLIVDQSQDNPAAAAAADSTVDFGSGIANNGDFFIPNQAPDEGLTAPFNSWMTFFGQFFDHGLDLINKGDNGSVFIPLQPDDPLFVEGSPTNFMILTRATNEVFIGPNGEEIRTQVNQTTPFVDQNQTYTSHASHQVFLREYELDGAGNPVSTGHLLDGATGGLANWAEVKAQALDMLGIALTDADVLNVPLLATDLYGKFIPGANGYAQLVMADGSLLEGTEGGVSTEGALRTGHAFLDDIAHAAVPVLVDGVPDPTAYDAALLEAHFITGDGRGNENIGLTTVHHVFHSEHNRLVEHVQDLILASGDADYIAQWQLSPGVWNGEYLFQAARFVTEMEYQHLVFEEFARTIQPAIDPFFFSNNADIDPAIVAEFAHVVYRFGHSMLTDTIDRVNMDMTEDPIGLIQAFLNPIEFNNSGVDADAAAGAIIRGMTRQTGNEIDEFVTSALRNNLLGLPLDLATINIARGRDVGVPSLNHARAQFFEASGDSQLRPYDSWVDFAQNIKNPASIINFIAAYGTHGSITAETTLAGKRDAATLLVMGGDGAPGDRVDYLNSTGSWAGMETGLNDVDFWVGGLAEENMPFGGFLGPTFNFVFEVQLENLQEGDRFYYLSRTQGLNLLNELENNSFAKLIMANTDLGSPGSSHLPGAIFQSVSHILEMNEALQIGPDPTQDDPILNALSPFVVRRDIDNDGDWDYLHYTGADHVVLGGTEEMDTLIGGKGDDTLWGDGGNDRLEGGYGVDTIHGGAGDDIITDSGDNDVIHGDDGNDVIHTGPGDLDLIFGGGGTDYIIGGPDSKEIFGGTGDDFIYAGDGPSFILGNEGDDWLEGGPRFDTLAGENSELFFNSSIIGHDVMLGGGNDTDFDGESGDDIMVQNTGISRNEGMLGFDWITHKNNPLAADSDLRLRVFETDFEDILRNRFDRVEGVSGWIHDDVLIGDDRGMVDPEGAELDAELTMVGHELTQAGVDRIDGLIDILGIRANANPTNDPDAVIFNSGENAGNIIMGGGGSDIITGKGANDIIDGDAWLNVRIAVSGVDGLTSIESLKDIESRMFSGEINPGQLSIVREILNGGQVGDIDTAVYSDVMASYDIVENPADLSWTVTHARGTLLDGSDLLRNIERLQFSDVTMDLVSGNLLASGTPEVNDTTPTEGQELTAGLGSLVDLNGTNNSTFSYQWQVGSGLTFVNIAGAVGATFTPTQDQVGQQLRVVVSFSDDVGFLETVASVPTGVVGDLYSGSALGDIVSLTLGNDIARGFAGDDQLLGSGGDDWLSGANGNDSLHGQGGNDVLLGGAGTDTLYGDDGDDLLNGHGGDDQLAGGAGNDTLYGGGNNDTLGGNAGDDLLYGQGGNDVLFGGVGNDFLAGNAGDDQLQGGLGNDSLYGGHGNDLMAGNAGDDMLYGGQGNDNLYGGDGSDFMTGQGGDDLLVGGLGNDALYGAAGNDTLNGQEGDDVLDGGTGNDLLIGAAGNDTFAFSQANFGLDTIQDFTSGQDLMDISALGVTSANFASQVVITDGGVDAIVTIGGSSITLVGVTAVVEADFILAA</sequence>
<dbReference type="PANTHER" id="PTHR11475:SF4">
    <property type="entry name" value="CHORION PEROXIDASE"/>
    <property type="match status" value="1"/>
</dbReference>
<dbReference type="PANTHER" id="PTHR11475">
    <property type="entry name" value="OXIDASE/PEROXIDASE"/>
    <property type="match status" value="1"/>
</dbReference>
<dbReference type="CDD" id="cd09821">
    <property type="entry name" value="An_peroxidase_bacterial_2"/>
    <property type="match status" value="1"/>
</dbReference>
<organism evidence="5 6">
    <name type="scientific">Zobellella endophytica</name>
    <dbReference type="NCBI Taxonomy" id="2116700"/>
    <lineage>
        <taxon>Bacteria</taxon>
        <taxon>Pseudomonadati</taxon>
        <taxon>Pseudomonadota</taxon>
        <taxon>Gammaproteobacteria</taxon>
        <taxon>Aeromonadales</taxon>
        <taxon>Aeromonadaceae</taxon>
        <taxon>Zobellella</taxon>
    </lineage>
</organism>
<dbReference type="RefSeq" id="WP_106729702.1">
    <property type="nucleotide sequence ID" value="NZ_PXYG01000004.1"/>
</dbReference>
<comment type="caution">
    <text evidence="5">The sequence shown here is derived from an EMBL/GenBank/DDBJ whole genome shotgun (WGS) entry which is preliminary data.</text>
</comment>
<accession>A0A2P7R4I0</accession>
<dbReference type="GO" id="GO:0005576">
    <property type="term" value="C:extracellular region"/>
    <property type="evidence" value="ECO:0007669"/>
    <property type="project" value="UniProtKB-SubCell"/>
</dbReference>
<dbReference type="PROSITE" id="PS50292">
    <property type="entry name" value="PEROXIDASE_3"/>
    <property type="match status" value="1"/>
</dbReference>
<evidence type="ECO:0000313" key="6">
    <source>
        <dbReference type="Proteomes" id="UP000240243"/>
    </source>
</evidence>
<name>A0A2P7R4I0_9GAMM</name>
<dbReference type="Pfam" id="PF00353">
    <property type="entry name" value="HemolysinCabind"/>
    <property type="match status" value="8"/>
</dbReference>
<dbReference type="OrthoDB" id="223957at2"/>
<keyword evidence="5" id="KW-0575">Peroxidase</keyword>
<keyword evidence="3" id="KW-0106">Calcium</keyword>
<dbReference type="SUPFAM" id="SSF48113">
    <property type="entry name" value="Heme-dependent peroxidases"/>
    <property type="match status" value="1"/>
</dbReference>
<dbReference type="InterPro" id="IPR001343">
    <property type="entry name" value="Hemolysn_Ca-bd"/>
</dbReference>
<keyword evidence="6" id="KW-1185">Reference proteome</keyword>
<dbReference type="SUPFAM" id="SSF51120">
    <property type="entry name" value="beta-Roll"/>
    <property type="match status" value="5"/>
</dbReference>
<dbReference type="Gene3D" id="1.10.640.10">
    <property type="entry name" value="Haem peroxidase domain superfamily, animal type"/>
    <property type="match status" value="1"/>
</dbReference>
<dbReference type="InterPro" id="IPR011049">
    <property type="entry name" value="Serralysin-like_metalloprot_C"/>
</dbReference>
<dbReference type="InterPro" id="IPR019791">
    <property type="entry name" value="Haem_peroxidase_animal"/>
</dbReference>
<dbReference type="PRINTS" id="PR00313">
    <property type="entry name" value="CABNDNGRPT"/>
</dbReference>
<dbReference type="InterPro" id="IPR018511">
    <property type="entry name" value="Hemolysin-typ_Ca-bd_CS"/>
</dbReference>
<keyword evidence="5" id="KW-0560">Oxidoreductase</keyword>
<keyword evidence="2" id="KW-0964">Secreted</keyword>
<dbReference type="PROSITE" id="PS00330">
    <property type="entry name" value="HEMOLYSIN_CALCIUM"/>
    <property type="match status" value="7"/>
</dbReference>
<dbReference type="GO" id="GO:0020037">
    <property type="term" value="F:heme binding"/>
    <property type="evidence" value="ECO:0007669"/>
    <property type="project" value="InterPro"/>
</dbReference>
<reference evidence="5 6" key="1">
    <citation type="submission" date="2018-03" db="EMBL/GenBank/DDBJ databases">
        <title>The draft genome of Zobellella sp. 59N8.</title>
        <authorList>
            <person name="Liu L."/>
            <person name="Li L."/>
            <person name="Zhang X."/>
            <person name="Liang L."/>
            <person name="Wang T."/>
        </authorList>
    </citation>
    <scope>NUCLEOTIDE SEQUENCE [LARGE SCALE GENOMIC DNA]</scope>
    <source>
        <strain evidence="5 6">59N8</strain>
    </source>
</reference>
<dbReference type="InterPro" id="IPR037120">
    <property type="entry name" value="Haem_peroxidase_sf_animal"/>
</dbReference>
<evidence type="ECO:0000256" key="1">
    <source>
        <dbReference type="ARBA" id="ARBA00004613"/>
    </source>
</evidence>
<dbReference type="Gene3D" id="2.60.40.2700">
    <property type="match status" value="1"/>
</dbReference>
<gene>
    <name evidence="5" type="ORF">C7H85_10675</name>
</gene>
<proteinExistence type="predicted"/>
<dbReference type="GO" id="GO:0004601">
    <property type="term" value="F:peroxidase activity"/>
    <property type="evidence" value="ECO:0007669"/>
    <property type="project" value="UniProtKB-KW"/>
</dbReference>
<dbReference type="Pfam" id="PF03098">
    <property type="entry name" value="An_peroxidase"/>
    <property type="match status" value="3"/>
</dbReference>
<dbReference type="Proteomes" id="UP000240243">
    <property type="component" value="Unassembled WGS sequence"/>
</dbReference>
<evidence type="ECO:0000313" key="5">
    <source>
        <dbReference type="EMBL" id="PSJ45132.1"/>
    </source>
</evidence>
<evidence type="ECO:0000256" key="4">
    <source>
        <dbReference type="ARBA" id="ARBA00023180"/>
    </source>
</evidence>
<keyword evidence="4" id="KW-0325">Glycoprotein</keyword>
<dbReference type="InterPro" id="IPR010255">
    <property type="entry name" value="Haem_peroxidase_sf"/>
</dbReference>
<dbReference type="GO" id="GO:0005509">
    <property type="term" value="F:calcium ion binding"/>
    <property type="evidence" value="ECO:0007669"/>
    <property type="project" value="InterPro"/>
</dbReference>
<protein>
    <submittedName>
        <fullName evidence="5">Heme peroxidase</fullName>
    </submittedName>
</protein>
<dbReference type="EMBL" id="PXYG01000004">
    <property type="protein sequence ID" value="PSJ45132.1"/>
    <property type="molecule type" value="Genomic_DNA"/>
</dbReference>
<evidence type="ECO:0000256" key="3">
    <source>
        <dbReference type="ARBA" id="ARBA00022837"/>
    </source>
</evidence>
<dbReference type="Gene3D" id="2.150.10.10">
    <property type="entry name" value="Serralysin-like metalloprotease, C-terminal"/>
    <property type="match status" value="6"/>
</dbReference>